<gene>
    <name evidence="3" type="ORF">AMYX_08040</name>
</gene>
<keyword evidence="4" id="KW-1185">Reference proteome</keyword>
<feature type="region of interest" description="Disordered" evidence="1">
    <location>
        <begin position="36"/>
        <end position="59"/>
    </location>
</feature>
<dbReference type="InterPro" id="IPR008964">
    <property type="entry name" value="Invasin/intimin_cell_adhesion"/>
</dbReference>
<dbReference type="SUPFAM" id="SSF49373">
    <property type="entry name" value="Invasin/intimin cell-adhesion fragments"/>
    <property type="match status" value="1"/>
</dbReference>
<dbReference type="EMBL" id="BJTG01000002">
    <property type="protein sequence ID" value="GEJ56063.1"/>
    <property type="molecule type" value="Genomic_DNA"/>
</dbReference>
<dbReference type="RefSeq" id="WP_176063207.1">
    <property type="nucleotide sequence ID" value="NZ_BJTG01000002.1"/>
</dbReference>
<proteinExistence type="predicted"/>
<feature type="region of interest" description="Disordered" evidence="1">
    <location>
        <begin position="197"/>
        <end position="220"/>
    </location>
</feature>
<dbReference type="Pfam" id="PF02368">
    <property type="entry name" value="Big_2"/>
    <property type="match status" value="1"/>
</dbReference>
<name>A0A7I9VI93_9BACT</name>
<protein>
    <recommendedName>
        <fullName evidence="2">BIG2 domain-containing protein</fullName>
    </recommendedName>
</protein>
<dbReference type="PROSITE" id="PS51257">
    <property type="entry name" value="PROKAR_LIPOPROTEIN"/>
    <property type="match status" value="1"/>
</dbReference>
<comment type="caution">
    <text evidence="3">The sequence shown here is derived from an EMBL/GenBank/DDBJ whole genome shotgun (WGS) entry which is preliminary data.</text>
</comment>
<reference evidence="4" key="1">
    <citation type="journal article" date="2020" name="Appl. Environ. Microbiol.">
        <title>Diazotrophic Anaeromyxobacter Isolates from Soils.</title>
        <authorList>
            <person name="Masuda Y."/>
            <person name="Yamanaka H."/>
            <person name="Xu Z.X."/>
            <person name="Shiratori Y."/>
            <person name="Aono T."/>
            <person name="Amachi S."/>
            <person name="Senoo K."/>
            <person name="Itoh H."/>
        </authorList>
    </citation>
    <scope>NUCLEOTIDE SEQUENCE [LARGE SCALE GENOMIC DNA]</scope>
    <source>
        <strain evidence="4">R267</strain>
    </source>
</reference>
<feature type="compositionally biased region" description="Low complexity" evidence="1">
    <location>
        <begin position="208"/>
        <end position="220"/>
    </location>
</feature>
<dbReference type="AlphaFoldDB" id="A0A7I9VI93"/>
<accession>A0A7I9VI93</accession>
<dbReference type="Proteomes" id="UP000503640">
    <property type="component" value="Unassembled WGS sequence"/>
</dbReference>
<sequence>MNHLLHRAAALALALAACGPARIDLEPASVQLHARGQRATVHATPRAASGEPRPRDACRWSSSDERIATVTGRHNEGEVTAAGHGRAVIRCEVGGVAAEAPVTVTLVARLAVAPARLELVLRDEPAPAALAVEALDAEGRPVAGRAAVTRCLDEAVCRGDARGQVWPVGAGTSRATVEVDGASAEVPVRVVDARSAAGRPRQVRVSPAERLAAPPARERR</sequence>
<evidence type="ECO:0000313" key="3">
    <source>
        <dbReference type="EMBL" id="GEJ56063.1"/>
    </source>
</evidence>
<dbReference type="InterPro" id="IPR003343">
    <property type="entry name" value="Big_2"/>
</dbReference>
<dbReference type="Gene3D" id="2.60.40.1080">
    <property type="match status" value="1"/>
</dbReference>
<evidence type="ECO:0000256" key="1">
    <source>
        <dbReference type="SAM" id="MobiDB-lite"/>
    </source>
</evidence>
<organism evidence="3 4">
    <name type="scientific">Anaeromyxobacter diazotrophicus</name>
    <dbReference type="NCBI Taxonomy" id="2590199"/>
    <lineage>
        <taxon>Bacteria</taxon>
        <taxon>Pseudomonadati</taxon>
        <taxon>Myxococcota</taxon>
        <taxon>Myxococcia</taxon>
        <taxon>Myxococcales</taxon>
        <taxon>Cystobacterineae</taxon>
        <taxon>Anaeromyxobacteraceae</taxon>
        <taxon>Anaeromyxobacter</taxon>
    </lineage>
</organism>
<evidence type="ECO:0000313" key="4">
    <source>
        <dbReference type="Proteomes" id="UP000503640"/>
    </source>
</evidence>
<feature type="domain" description="BIG2" evidence="2">
    <location>
        <begin position="50"/>
        <end position="103"/>
    </location>
</feature>
<evidence type="ECO:0000259" key="2">
    <source>
        <dbReference type="Pfam" id="PF02368"/>
    </source>
</evidence>